<evidence type="ECO:0000259" key="1">
    <source>
        <dbReference type="Pfam" id="PF05699"/>
    </source>
</evidence>
<dbReference type="AlphaFoldDB" id="A0AAW1JIM2"/>
<dbReference type="Pfam" id="PF05699">
    <property type="entry name" value="Dimer_Tnp_hAT"/>
    <property type="match status" value="1"/>
</dbReference>
<gene>
    <name evidence="2" type="ORF">QE152_g29258</name>
</gene>
<dbReference type="PANTHER" id="PTHR45913">
    <property type="entry name" value="EPM2A-INTERACTING PROTEIN 1"/>
    <property type="match status" value="1"/>
</dbReference>
<organism evidence="2 3">
    <name type="scientific">Popillia japonica</name>
    <name type="common">Japanese beetle</name>
    <dbReference type="NCBI Taxonomy" id="7064"/>
    <lineage>
        <taxon>Eukaryota</taxon>
        <taxon>Metazoa</taxon>
        <taxon>Ecdysozoa</taxon>
        <taxon>Arthropoda</taxon>
        <taxon>Hexapoda</taxon>
        <taxon>Insecta</taxon>
        <taxon>Pterygota</taxon>
        <taxon>Neoptera</taxon>
        <taxon>Endopterygota</taxon>
        <taxon>Coleoptera</taxon>
        <taxon>Polyphaga</taxon>
        <taxon>Scarabaeiformia</taxon>
        <taxon>Scarabaeidae</taxon>
        <taxon>Rutelinae</taxon>
        <taxon>Popillia</taxon>
    </lineage>
</organism>
<dbReference type="PANTHER" id="PTHR45913:SF19">
    <property type="entry name" value="LOW QUALITY PROTEIN: ZINC FINGER BED DOMAIN-CONTAINING PROTEIN 5-LIKE"/>
    <property type="match status" value="1"/>
</dbReference>
<dbReference type="GO" id="GO:0046983">
    <property type="term" value="F:protein dimerization activity"/>
    <property type="evidence" value="ECO:0007669"/>
    <property type="project" value="InterPro"/>
</dbReference>
<keyword evidence="3" id="KW-1185">Reference proteome</keyword>
<evidence type="ECO:0000313" key="2">
    <source>
        <dbReference type="EMBL" id="KAK9703558.1"/>
    </source>
</evidence>
<dbReference type="SUPFAM" id="SSF53098">
    <property type="entry name" value="Ribonuclease H-like"/>
    <property type="match status" value="1"/>
</dbReference>
<protein>
    <submittedName>
        <fullName evidence="2">HAT family C-terminal dimerization region</fullName>
    </submittedName>
</protein>
<sequence length="372" mass="42907">MRDHSSGKDIYCKVDEFLKTEGLEWKNCCGICTDDGARAITGKNICFKSFFQGAHYDHITFTHCLIHREALAAKKLAPELNDVLQDAVAAKKLAPELNDVLQDAVKIINFIKSHALNSRLFSNLCKDTDSNYTTLLLHAEVRWLSRGQSLRRLWLLKDEIEIFLTERKCELAAFFQNDLWLSKLCYLSDIFAKLNDLNLSLQGKNCDIFTSNDKIESFIKKINIWKNHLKALETQFRTYFILNIDFKKVAWIQKPFWIGLSEIDHLPLKAQEEFAELSSDSNLKLQFPKKPLTEFWIGTRTEFPTIADMALNVLLPFNTTYLCEVTFSALTHIKTQYRSSLKNVEEVLRPAVSNIPPRFNLLCNKKQAHPSH</sequence>
<proteinExistence type="predicted"/>
<dbReference type="InterPro" id="IPR008906">
    <property type="entry name" value="HATC_C_dom"/>
</dbReference>
<evidence type="ECO:0000313" key="3">
    <source>
        <dbReference type="Proteomes" id="UP001458880"/>
    </source>
</evidence>
<comment type="caution">
    <text evidence="2">The sequence shown here is derived from an EMBL/GenBank/DDBJ whole genome shotgun (WGS) entry which is preliminary data.</text>
</comment>
<feature type="domain" description="HAT C-terminal dimerisation" evidence="1">
    <location>
        <begin position="291"/>
        <end position="342"/>
    </location>
</feature>
<reference evidence="2 3" key="1">
    <citation type="journal article" date="2024" name="BMC Genomics">
        <title>De novo assembly and annotation of Popillia japonica's genome with initial clues to its potential as an invasive pest.</title>
        <authorList>
            <person name="Cucini C."/>
            <person name="Boschi S."/>
            <person name="Funari R."/>
            <person name="Cardaioli E."/>
            <person name="Iannotti N."/>
            <person name="Marturano G."/>
            <person name="Paoli F."/>
            <person name="Bruttini M."/>
            <person name="Carapelli A."/>
            <person name="Frati F."/>
            <person name="Nardi F."/>
        </authorList>
    </citation>
    <scope>NUCLEOTIDE SEQUENCE [LARGE SCALE GENOMIC DNA]</scope>
    <source>
        <strain evidence="2">DMR45628</strain>
    </source>
</reference>
<dbReference type="EMBL" id="JASPKY010000367">
    <property type="protein sequence ID" value="KAK9703558.1"/>
    <property type="molecule type" value="Genomic_DNA"/>
</dbReference>
<dbReference type="Proteomes" id="UP001458880">
    <property type="component" value="Unassembled WGS sequence"/>
</dbReference>
<accession>A0AAW1JIM2</accession>
<dbReference type="InterPro" id="IPR012337">
    <property type="entry name" value="RNaseH-like_sf"/>
</dbReference>
<name>A0AAW1JIM2_POPJA</name>